<dbReference type="RefSeq" id="WP_051191208.1">
    <property type="nucleotide sequence ID" value="NZ_BMWY01000003.1"/>
</dbReference>
<accession>A0ABQ3BNT6</accession>
<proteinExistence type="predicted"/>
<dbReference type="Proteomes" id="UP000615593">
    <property type="component" value="Unassembled WGS sequence"/>
</dbReference>
<feature type="domain" description="Outer membrane protein beta-barrel" evidence="3">
    <location>
        <begin position="10"/>
        <end position="162"/>
    </location>
</feature>
<gene>
    <name evidence="4" type="ORF">GCM10008088_12290</name>
</gene>
<feature type="signal peptide" evidence="2">
    <location>
        <begin position="1"/>
        <end position="21"/>
    </location>
</feature>
<feature type="chain" id="PRO_5045045137" description="Outer membrane protein beta-barrel domain-containing protein" evidence="2">
    <location>
        <begin position="22"/>
        <end position="165"/>
    </location>
</feature>
<evidence type="ECO:0000256" key="1">
    <source>
        <dbReference type="ARBA" id="ARBA00022729"/>
    </source>
</evidence>
<dbReference type="InterPro" id="IPR027385">
    <property type="entry name" value="Beta-barrel_OMP"/>
</dbReference>
<evidence type="ECO:0000313" key="5">
    <source>
        <dbReference type="Proteomes" id="UP000615593"/>
    </source>
</evidence>
<evidence type="ECO:0000256" key="2">
    <source>
        <dbReference type="SAM" id="SignalP"/>
    </source>
</evidence>
<dbReference type="SUPFAM" id="SSF56925">
    <property type="entry name" value="OMPA-like"/>
    <property type="match status" value="1"/>
</dbReference>
<evidence type="ECO:0000313" key="4">
    <source>
        <dbReference type="EMBL" id="GGZ52218.1"/>
    </source>
</evidence>
<sequence>MKKLLLLSILLLGFQSVFSQAEFGISGGYLNVTADGADEGESGFYAGLYAELSFSNSLKLQPELLYGNVSDNNLLYLPVMLKYYVAGSDLNIQAGPQATYLFNDSDDDNIEFKDQLGLDLGVGVGYDIFHNIYVHARYGFKIAQGSDTFSSADFNSFMVGLSVGL</sequence>
<dbReference type="Pfam" id="PF13505">
    <property type="entry name" value="OMP_b-brl"/>
    <property type="match status" value="1"/>
</dbReference>
<dbReference type="Gene3D" id="2.40.160.20">
    <property type="match status" value="1"/>
</dbReference>
<evidence type="ECO:0000259" key="3">
    <source>
        <dbReference type="Pfam" id="PF13505"/>
    </source>
</evidence>
<dbReference type="InterPro" id="IPR011250">
    <property type="entry name" value="OMP/PagP_B-barrel"/>
</dbReference>
<name>A0ABQ3BNT6_9FLAO</name>
<keyword evidence="5" id="KW-1185">Reference proteome</keyword>
<dbReference type="GeneID" id="94368893"/>
<protein>
    <recommendedName>
        <fullName evidence="3">Outer membrane protein beta-barrel domain-containing protein</fullName>
    </recommendedName>
</protein>
<reference evidence="5" key="1">
    <citation type="journal article" date="2019" name="Int. J. Syst. Evol. Microbiol.">
        <title>The Global Catalogue of Microorganisms (GCM) 10K type strain sequencing project: providing services to taxonomists for standard genome sequencing and annotation.</title>
        <authorList>
            <consortium name="The Broad Institute Genomics Platform"/>
            <consortium name="The Broad Institute Genome Sequencing Center for Infectious Disease"/>
            <person name="Wu L."/>
            <person name="Ma J."/>
        </authorList>
    </citation>
    <scope>NUCLEOTIDE SEQUENCE [LARGE SCALE GENOMIC DNA]</scope>
    <source>
        <strain evidence="5">KCTC 12708</strain>
    </source>
</reference>
<organism evidence="4 5">
    <name type="scientific">Mesonia mobilis</name>
    <dbReference type="NCBI Taxonomy" id="369791"/>
    <lineage>
        <taxon>Bacteria</taxon>
        <taxon>Pseudomonadati</taxon>
        <taxon>Bacteroidota</taxon>
        <taxon>Flavobacteriia</taxon>
        <taxon>Flavobacteriales</taxon>
        <taxon>Flavobacteriaceae</taxon>
        <taxon>Mesonia</taxon>
    </lineage>
</organism>
<comment type="caution">
    <text evidence="4">The sequence shown here is derived from an EMBL/GenBank/DDBJ whole genome shotgun (WGS) entry which is preliminary data.</text>
</comment>
<dbReference type="EMBL" id="BMWY01000003">
    <property type="protein sequence ID" value="GGZ52218.1"/>
    <property type="molecule type" value="Genomic_DNA"/>
</dbReference>
<keyword evidence="1 2" id="KW-0732">Signal</keyword>